<dbReference type="InterPro" id="IPR036390">
    <property type="entry name" value="WH_DNA-bd_sf"/>
</dbReference>
<dbReference type="Pfam" id="PF12802">
    <property type="entry name" value="MarR_2"/>
    <property type="match status" value="1"/>
</dbReference>
<dbReference type="PANTHER" id="PTHR33164:SF104">
    <property type="entry name" value="TRANSCRIPTIONAL REGULATORY PROTEIN"/>
    <property type="match status" value="1"/>
</dbReference>
<feature type="domain" description="HTH marR-type" evidence="1">
    <location>
        <begin position="18"/>
        <end position="154"/>
    </location>
</feature>
<evidence type="ECO:0000259" key="1">
    <source>
        <dbReference type="PROSITE" id="PS50995"/>
    </source>
</evidence>
<dbReference type="EMBL" id="JAAGLU010000027">
    <property type="protein sequence ID" value="NEC89823.1"/>
    <property type="molecule type" value="Genomic_DNA"/>
</dbReference>
<dbReference type="InterPro" id="IPR036388">
    <property type="entry name" value="WH-like_DNA-bd_sf"/>
</dbReference>
<dbReference type="SMART" id="SM00347">
    <property type="entry name" value="HTH_MARR"/>
    <property type="match status" value="1"/>
</dbReference>
<proteinExistence type="predicted"/>
<gene>
    <name evidence="2" type="ORF">G3I71_29350</name>
</gene>
<organism evidence="2">
    <name type="scientific">Streptomyces sp. SID12501</name>
    <dbReference type="NCBI Taxonomy" id="2706042"/>
    <lineage>
        <taxon>Bacteria</taxon>
        <taxon>Bacillati</taxon>
        <taxon>Actinomycetota</taxon>
        <taxon>Actinomycetes</taxon>
        <taxon>Kitasatosporales</taxon>
        <taxon>Streptomycetaceae</taxon>
        <taxon>Streptomyces</taxon>
    </lineage>
</organism>
<reference evidence="2" key="1">
    <citation type="submission" date="2020-01" db="EMBL/GenBank/DDBJ databases">
        <title>Insect and environment-associated Actinomycetes.</title>
        <authorList>
            <person name="Currrie C."/>
            <person name="Chevrette M."/>
            <person name="Carlson C."/>
            <person name="Stubbendieck R."/>
            <person name="Wendt-Pienkowski E."/>
        </authorList>
    </citation>
    <scope>NUCLEOTIDE SEQUENCE</scope>
    <source>
        <strain evidence="2">SID12501</strain>
    </source>
</reference>
<comment type="caution">
    <text evidence="2">The sequence shown here is derived from an EMBL/GenBank/DDBJ whole genome shotgun (WGS) entry which is preliminary data.</text>
</comment>
<dbReference type="Gene3D" id="1.10.10.10">
    <property type="entry name" value="Winged helix-like DNA-binding domain superfamily/Winged helix DNA-binding domain"/>
    <property type="match status" value="1"/>
</dbReference>
<protein>
    <submittedName>
        <fullName evidence="2">MarR family transcriptional regulator</fullName>
    </submittedName>
</protein>
<dbReference type="AlphaFoldDB" id="A0A6B3BZE8"/>
<dbReference type="PANTHER" id="PTHR33164">
    <property type="entry name" value="TRANSCRIPTIONAL REGULATOR, MARR FAMILY"/>
    <property type="match status" value="1"/>
</dbReference>
<dbReference type="RefSeq" id="WP_164319165.1">
    <property type="nucleotide sequence ID" value="NZ_JAAGLU010000027.1"/>
</dbReference>
<dbReference type="InterPro" id="IPR039422">
    <property type="entry name" value="MarR/SlyA-like"/>
</dbReference>
<dbReference type="InterPro" id="IPR000835">
    <property type="entry name" value="HTH_MarR-typ"/>
</dbReference>
<name>A0A6B3BZE8_9ACTN</name>
<sequence length="164" mass="18096">MCEEAEIRTAKEAADHQLVLVFGRLHGAAGRLDYIIGRALEEQCGISHLVFEVLLILGRAGGPGLSMRAVAQEQVLTTGGVTRLVDRMAAAGLVERAEDPDDRRGRLVRLTPLGEETTVRASRVHLENIQRYFVQPLPVADRARFAEDLRILSHAARDVMPRLP</sequence>
<evidence type="ECO:0000313" key="2">
    <source>
        <dbReference type="EMBL" id="NEC89823.1"/>
    </source>
</evidence>
<dbReference type="GO" id="GO:0003700">
    <property type="term" value="F:DNA-binding transcription factor activity"/>
    <property type="evidence" value="ECO:0007669"/>
    <property type="project" value="InterPro"/>
</dbReference>
<dbReference type="SUPFAM" id="SSF46785">
    <property type="entry name" value="Winged helix' DNA-binding domain"/>
    <property type="match status" value="1"/>
</dbReference>
<dbReference type="PROSITE" id="PS50995">
    <property type="entry name" value="HTH_MARR_2"/>
    <property type="match status" value="1"/>
</dbReference>
<dbReference type="PRINTS" id="PR00598">
    <property type="entry name" value="HTHMARR"/>
</dbReference>
<accession>A0A6B3BZE8</accession>
<dbReference type="GO" id="GO:0006950">
    <property type="term" value="P:response to stress"/>
    <property type="evidence" value="ECO:0007669"/>
    <property type="project" value="TreeGrafter"/>
</dbReference>